<evidence type="ECO:0000256" key="1">
    <source>
        <dbReference type="SAM" id="MobiDB-lite"/>
    </source>
</evidence>
<dbReference type="Gramene" id="evm.model.10.1114">
    <property type="protein sequence ID" value="cds.evm.model.10.1114"/>
    <property type="gene ID" value="evm.TU.10.1114"/>
</dbReference>
<evidence type="ECO:0000313" key="2">
    <source>
        <dbReference type="EnsemblPlants" id="cds.evm.model.10.1114"/>
    </source>
</evidence>
<name>A0A803QII2_CANSA</name>
<dbReference type="SUPFAM" id="SSF53098">
    <property type="entry name" value="Ribonuclease H-like"/>
    <property type="match status" value="1"/>
</dbReference>
<dbReference type="Gene3D" id="3.30.420.10">
    <property type="entry name" value="Ribonuclease H-like superfamily/Ribonuclease H"/>
    <property type="match status" value="1"/>
</dbReference>
<dbReference type="AlphaFoldDB" id="A0A803QII2"/>
<dbReference type="InterPro" id="IPR036397">
    <property type="entry name" value="RNaseH_sf"/>
</dbReference>
<dbReference type="GO" id="GO:0003676">
    <property type="term" value="F:nucleic acid binding"/>
    <property type="evidence" value="ECO:0007669"/>
    <property type="project" value="InterPro"/>
</dbReference>
<accession>A0A803QII2</accession>
<dbReference type="InterPro" id="IPR039537">
    <property type="entry name" value="Retrotran_Ty1/copia-like"/>
</dbReference>
<keyword evidence="3" id="KW-1185">Reference proteome</keyword>
<dbReference type="EnsemblPlants" id="evm.model.10.1114">
    <property type="protein sequence ID" value="cds.evm.model.10.1114"/>
    <property type="gene ID" value="evm.TU.10.1114"/>
</dbReference>
<dbReference type="EMBL" id="UZAU01000818">
    <property type="status" value="NOT_ANNOTATED_CDS"/>
    <property type="molecule type" value="Genomic_DNA"/>
</dbReference>
<sequence>MSTLSKLLPQLPHTGSLKTLQFCNACQQGKSHSLPFPISQTRASQPLESVHTDLWGPSHIQSKDGFKYYIYFIDDYNKFTWIYPLSLKSQALDMFFKFKAMVEKQFGLPIKGSKLMGEVNTSLSKGSCMIKGLYISRNVVFNEGYYPGVFPTSSKNQVPSTSNVILTAIFHTSFNSSVTNSGVIGTMPTPGSETYTNIVSPTGDISAHGENVNNELNQNGYSLRTIPDRPTHHTPEIRPVILQNSTPPTPTIQPVTDPHCPPDVHPVTIQTPSAPGSTCHNNSHHQTSSHDPLLYLLTTPL</sequence>
<feature type="region of interest" description="Disordered" evidence="1">
    <location>
        <begin position="269"/>
        <end position="301"/>
    </location>
</feature>
<protein>
    <submittedName>
        <fullName evidence="2">Uncharacterized protein</fullName>
    </submittedName>
</protein>
<evidence type="ECO:0000313" key="3">
    <source>
        <dbReference type="Proteomes" id="UP000596661"/>
    </source>
</evidence>
<dbReference type="PANTHER" id="PTHR42648:SF26">
    <property type="entry name" value="INTEGRASE CATALYTIC DOMAIN-CONTAINING PROTEIN"/>
    <property type="match status" value="1"/>
</dbReference>
<feature type="compositionally biased region" description="Polar residues" evidence="1">
    <location>
        <begin position="269"/>
        <end position="290"/>
    </location>
</feature>
<reference evidence="2" key="1">
    <citation type="submission" date="2021-03" db="UniProtKB">
        <authorList>
            <consortium name="EnsemblPlants"/>
        </authorList>
    </citation>
    <scope>IDENTIFICATION</scope>
</reference>
<dbReference type="Proteomes" id="UP000596661">
    <property type="component" value="Unassembled WGS sequence"/>
</dbReference>
<dbReference type="InterPro" id="IPR012337">
    <property type="entry name" value="RNaseH-like_sf"/>
</dbReference>
<proteinExistence type="predicted"/>
<organism evidence="2 3">
    <name type="scientific">Cannabis sativa</name>
    <name type="common">Hemp</name>
    <name type="synonym">Marijuana</name>
    <dbReference type="NCBI Taxonomy" id="3483"/>
    <lineage>
        <taxon>Eukaryota</taxon>
        <taxon>Viridiplantae</taxon>
        <taxon>Streptophyta</taxon>
        <taxon>Embryophyta</taxon>
        <taxon>Tracheophyta</taxon>
        <taxon>Spermatophyta</taxon>
        <taxon>Magnoliopsida</taxon>
        <taxon>eudicotyledons</taxon>
        <taxon>Gunneridae</taxon>
        <taxon>Pentapetalae</taxon>
        <taxon>rosids</taxon>
        <taxon>fabids</taxon>
        <taxon>Rosales</taxon>
        <taxon>Cannabaceae</taxon>
        <taxon>Cannabis</taxon>
    </lineage>
</organism>
<dbReference type="PANTHER" id="PTHR42648">
    <property type="entry name" value="TRANSPOSASE, PUTATIVE-RELATED"/>
    <property type="match status" value="1"/>
</dbReference>